<evidence type="ECO:0000259" key="1">
    <source>
        <dbReference type="Pfam" id="PF01636"/>
    </source>
</evidence>
<proteinExistence type="predicted"/>
<dbReference type="EMBL" id="JACHXJ010000001">
    <property type="protein sequence ID" value="MBB3126419.1"/>
    <property type="molecule type" value="Genomic_DNA"/>
</dbReference>
<gene>
    <name evidence="2" type="ORF">FHS19_001073</name>
</gene>
<dbReference type="InterPro" id="IPR011009">
    <property type="entry name" value="Kinase-like_dom_sf"/>
</dbReference>
<sequence length="325" mass="37746">MEMVCHISESDLTDYANRVFGSGYAISRITRLNGGAQKVVYQLDFLNGFSCMLYVWDLSMNYFREEIEDSDHDMRSYGADLFDENNRILTQLGIPTPELYDLNQEHREYAFDYALVERIDGSKAEDYFAQPDTTDKQRLFRRIGEMAARMHDCVRDVHGRPGQNKPPRKSCQQELGDNAVRQIAYAASYLPEIAAAKEGLMSVLQEFSSRIHPRTSYGLIHGELGPDHILVNPNLEPYLIDIEGVTYFDIEHEHSFLEFRFGEYYRYFRQDHLDPDRMAFYRLHHHISLIGGGLKLLHRGFPDRPFAQGIVDHHLKCALQYVHNK</sequence>
<dbReference type="AlphaFoldDB" id="A0A839TM49"/>
<name>A0A839TM49_9BACL</name>
<organism evidence="2 3">
    <name type="scientific">Paenibacillus rhizosphaerae</name>
    <dbReference type="NCBI Taxonomy" id="297318"/>
    <lineage>
        <taxon>Bacteria</taxon>
        <taxon>Bacillati</taxon>
        <taxon>Bacillota</taxon>
        <taxon>Bacilli</taxon>
        <taxon>Bacillales</taxon>
        <taxon>Paenibacillaceae</taxon>
        <taxon>Paenibacillus</taxon>
    </lineage>
</organism>
<dbReference type="PANTHER" id="PTHR21310:SF15">
    <property type="entry name" value="AMINOGLYCOSIDE PHOSPHOTRANSFERASE DOMAIN-CONTAINING PROTEIN"/>
    <property type="match status" value="1"/>
</dbReference>
<accession>A0A839TM49</accession>
<evidence type="ECO:0000313" key="3">
    <source>
        <dbReference type="Proteomes" id="UP000517523"/>
    </source>
</evidence>
<comment type="caution">
    <text evidence="2">The sequence shown here is derived from an EMBL/GenBank/DDBJ whole genome shotgun (WGS) entry which is preliminary data.</text>
</comment>
<dbReference type="InterPro" id="IPR002575">
    <property type="entry name" value="Aminoglycoside_PTrfase"/>
</dbReference>
<dbReference type="Proteomes" id="UP000517523">
    <property type="component" value="Unassembled WGS sequence"/>
</dbReference>
<protein>
    <recommendedName>
        <fullName evidence="1">Aminoglycoside phosphotransferase domain-containing protein</fullName>
    </recommendedName>
</protein>
<dbReference type="RefSeq" id="WP_183579562.1">
    <property type="nucleotide sequence ID" value="NZ_JACHXJ010000001.1"/>
</dbReference>
<feature type="domain" description="Aminoglycoside phosphotransferase" evidence="1">
    <location>
        <begin position="84"/>
        <end position="253"/>
    </location>
</feature>
<dbReference type="Gene3D" id="3.90.1200.10">
    <property type="match status" value="1"/>
</dbReference>
<evidence type="ECO:0000313" key="2">
    <source>
        <dbReference type="EMBL" id="MBB3126419.1"/>
    </source>
</evidence>
<dbReference type="InterPro" id="IPR051678">
    <property type="entry name" value="AGP_Transferase"/>
</dbReference>
<dbReference type="PANTHER" id="PTHR21310">
    <property type="entry name" value="AMINOGLYCOSIDE PHOSPHOTRANSFERASE-RELATED-RELATED"/>
    <property type="match status" value="1"/>
</dbReference>
<dbReference type="SUPFAM" id="SSF56112">
    <property type="entry name" value="Protein kinase-like (PK-like)"/>
    <property type="match status" value="1"/>
</dbReference>
<dbReference type="Pfam" id="PF01636">
    <property type="entry name" value="APH"/>
    <property type="match status" value="1"/>
</dbReference>
<reference evidence="2 3" key="1">
    <citation type="submission" date="2020-08" db="EMBL/GenBank/DDBJ databases">
        <title>Genomic Encyclopedia of Type Strains, Phase III (KMG-III): the genomes of soil and plant-associated and newly described type strains.</title>
        <authorList>
            <person name="Whitman W."/>
        </authorList>
    </citation>
    <scope>NUCLEOTIDE SEQUENCE [LARGE SCALE GENOMIC DNA]</scope>
    <source>
        <strain evidence="2 3">CECT 5831</strain>
    </source>
</reference>